<dbReference type="GeneID" id="27355581"/>
<evidence type="ECO:0000256" key="2">
    <source>
        <dbReference type="SAM" id="MobiDB-lite"/>
    </source>
</evidence>
<feature type="compositionally biased region" description="Low complexity" evidence="2">
    <location>
        <begin position="629"/>
        <end position="642"/>
    </location>
</feature>
<accession>A0A0D2AZ36</accession>
<feature type="transmembrane region" description="Helical" evidence="3">
    <location>
        <begin position="63"/>
        <end position="83"/>
    </location>
</feature>
<organism evidence="5 6">
    <name type="scientific">Exophiala oligosperma</name>
    <dbReference type="NCBI Taxonomy" id="215243"/>
    <lineage>
        <taxon>Eukaryota</taxon>
        <taxon>Fungi</taxon>
        <taxon>Dikarya</taxon>
        <taxon>Ascomycota</taxon>
        <taxon>Pezizomycotina</taxon>
        <taxon>Eurotiomycetes</taxon>
        <taxon>Chaetothyriomycetidae</taxon>
        <taxon>Chaetothyriales</taxon>
        <taxon>Herpotrichiellaceae</taxon>
        <taxon>Exophiala</taxon>
    </lineage>
</organism>
<feature type="region of interest" description="Disordered" evidence="2">
    <location>
        <begin position="629"/>
        <end position="685"/>
    </location>
</feature>
<dbReference type="Proteomes" id="UP000053342">
    <property type="component" value="Unassembled WGS sequence"/>
</dbReference>
<keyword evidence="1" id="KW-0175">Coiled coil</keyword>
<evidence type="ECO:0000313" key="6">
    <source>
        <dbReference type="Proteomes" id="UP000053342"/>
    </source>
</evidence>
<evidence type="ECO:0000313" key="5">
    <source>
        <dbReference type="EMBL" id="KIW45091.1"/>
    </source>
</evidence>
<dbReference type="OrthoDB" id="10619973at2759"/>
<feature type="compositionally biased region" description="Acidic residues" evidence="2">
    <location>
        <begin position="665"/>
        <end position="685"/>
    </location>
</feature>
<protein>
    <submittedName>
        <fullName evidence="5">Uncharacterized protein</fullName>
    </submittedName>
</protein>
<reference evidence="5 6" key="1">
    <citation type="submission" date="2015-01" db="EMBL/GenBank/DDBJ databases">
        <title>The Genome Sequence of Exophiala oligosperma CBS72588.</title>
        <authorList>
            <consortium name="The Broad Institute Genomics Platform"/>
            <person name="Cuomo C."/>
            <person name="de Hoog S."/>
            <person name="Gorbushina A."/>
            <person name="Stielow B."/>
            <person name="Teixiera M."/>
            <person name="Abouelleil A."/>
            <person name="Chapman S.B."/>
            <person name="Priest M."/>
            <person name="Young S.K."/>
            <person name="Wortman J."/>
            <person name="Nusbaum C."/>
            <person name="Birren B."/>
        </authorList>
    </citation>
    <scope>NUCLEOTIDE SEQUENCE [LARGE SCALE GENOMIC DNA]</scope>
    <source>
        <strain evidence="5 6">CBS 72588</strain>
    </source>
</reference>
<feature type="coiled-coil region" evidence="1">
    <location>
        <begin position="235"/>
        <end position="269"/>
    </location>
</feature>
<evidence type="ECO:0000256" key="3">
    <source>
        <dbReference type="SAM" id="Phobius"/>
    </source>
</evidence>
<keyword evidence="3" id="KW-0812">Transmembrane</keyword>
<dbReference type="HOGENOM" id="CLU_401717_0_0_1"/>
<feature type="signal peptide" evidence="4">
    <location>
        <begin position="1"/>
        <end position="21"/>
    </location>
</feature>
<keyword evidence="3" id="KW-0472">Membrane</keyword>
<evidence type="ECO:0000256" key="4">
    <source>
        <dbReference type="SAM" id="SignalP"/>
    </source>
</evidence>
<proteinExistence type="predicted"/>
<name>A0A0D2AZ36_9EURO</name>
<dbReference type="RefSeq" id="XP_016265307.1">
    <property type="nucleotide sequence ID" value="XM_016404302.1"/>
</dbReference>
<keyword evidence="3" id="KW-1133">Transmembrane helix</keyword>
<dbReference type="VEuPathDB" id="FungiDB:PV06_03507"/>
<feature type="region of interest" description="Disordered" evidence="2">
    <location>
        <begin position="347"/>
        <end position="374"/>
    </location>
</feature>
<evidence type="ECO:0000256" key="1">
    <source>
        <dbReference type="SAM" id="Coils"/>
    </source>
</evidence>
<keyword evidence="6" id="KW-1185">Reference proteome</keyword>
<feature type="chain" id="PRO_5002238780" evidence="4">
    <location>
        <begin position="22"/>
        <end position="685"/>
    </location>
</feature>
<gene>
    <name evidence="5" type="ORF">PV06_03507</name>
</gene>
<dbReference type="EMBL" id="KN847334">
    <property type="protein sequence ID" value="KIW45091.1"/>
    <property type="molecule type" value="Genomic_DNA"/>
</dbReference>
<keyword evidence="4" id="KW-0732">Signal</keyword>
<sequence>MYLRTFLTFLSSVLLFGFIDACRKNDDIIVEWVQAYMGFEARVGLFLWDWLDIWQEDFERAVSWLYAVVTLAATVGFGVWLTLDCERLAQVCIYDTWAAICIDVKDCFDQISSSAQCFLIYCLPSSSTTLTEILVVDPRSFVNVPPPGAFPDESAETWEEALGGGPFLDESMCTLKGPGGEGVVGFPDESSGTLEAAASFSSSRGIDDVAEATTTAVSITAGQQQTADLQQRQGREDESAALKLLKVELDKAKDDLVQERSRIATLEDEKKAAAAGAATAAPVVKESRMSVFSRRKMEAEMGRLRKEVLSIGHEKLSIERRSRELQNERDAILIENRLLKTRLEEETGVAAPAAPAPAPAPAEKTEPQQQEAGTQTDLVVEVQQPAAVAAVATDVTTTNVEELQRWQQWFAELQFAYEATKETLGRCDHARQVAIGERDAATQERDAALAQVAHHHQQANEAVWALTRENEMLKESITKVRAEAQAQANKANANDGDGSSSSSLSSSIVFNGSATAAGKERAGMLRTIRDLATDKAALSKEVKGLRSANEDLAGQVARLGAANVDLANKVGQLETEVDVWKQTNDVDVEKAKQAASDHEQVLRWKQAQVDAAEGRADMMVVVQEAAATQQQVSASASVSATSPRKNKRVAAQQLGGVVKKKALCEEGEEEEEKKEEEEEEVSEEE</sequence>
<dbReference type="AlphaFoldDB" id="A0A0D2AZ36"/>